<evidence type="ECO:0000313" key="1">
    <source>
        <dbReference type="EMBL" id="KAK3780381.1"/>
    </source>
</evidence>
<comment type="caution">
    <text evidence="1">The sequence shown here is derived from an EMBL/GenBank/DDBJ whole genome shotgun (WGS) entry which is preliminary data.</text>
</comment>
<dbReference type="Proteomes" id="UP001283361">
    <property type="component" value="Unassembled WGS sequence"/>
</dbReference>
<organism evidence="1 2">
    <name type="scientific">Elysia crispata</name>
    <name type="common">lettuce slug</name>
    <dbReference type="NCBI Taxonomy" id="231223"/>
    <lineage>
        <taxon>Eukaryota</taxon>
        <taxon>Metazoa</taxon>
        <taxon>Spiralia</taxon>
        <taxon>Lophotrochozoa</taxon>
        <taxon>Mollusca</taxon>
        <taxon>Gastropoda</taxon>
        <taxon>Heterobranchia</taxon>
        <taxon>Euthyneura</taxon>
        <taxon>Panpulmonata</taxon>
        <taxon>Sacoglossa</taxon>
        <taxon>Placobranchoidea</taxon>
        <taxon>Plakobranchidae</taxon>
        <taxon>Elysia</taxon>
    </lineage>
</organism>
<dbReference type="AlphaFoldDB" id="A0AAE1A484"/>
<keyword evidence="2" id="KW-1185">Reference proteome</keyword>
<name>A0AAE1A484_9GAST</name>
<gene>
    <name evidence="1" type="ORF">RRG08_062002</name>
</gene>
<accession>A0AAE1A484</accession>
<reference evidence="1" key="1">
    <citation type="journal article" date="2023" name="G3 (Bethesda)">
        <title>A reference genome for the long-term kleptoplast-retaining sea slug Elysia crispata morphotype clarki.</title>
        <authorList>
            <person name="Eastman K.E."/>
            <person name="Pendleton A.L."/>
            <person name="Shaikh M.A."/>
            <person name="Suttiyut T."/>
            <person name="Ogas R."/>
            <person name="Tomko P."/>
            <person name="Gavelis G."/>
            <person name="Widhalm J.R."/>
            <person name="Wisecaver J.H."/>
        </authorList>
    </citation>
    <scope>NUCLEOTIDE SEQUENCE</scope>
    <source>
        <strain evidence="1">ECLA1</strain>
    </source>
</reference>
<evidence type="ECO:0000313" key="2">
    <source>
        <dbReference type="Proteomes" id="UP001283361"/>
    </source>
</evidence>
<proteinExistence type="predicted"/>
<protein>
    <submittedName>
        <fullName evidence="1">Uncharacterized protein</fullName>
    </submittedName>
</protein>
<dbReference type="EMBL" id="JAWDGP010002732">
    <property type="protein sequence ID" value="KAK3780381.1"/>
    <property type="molecule type" value="Genomic_DNA"/>
</dbReference>
<sequence length="209" mass="23833">MVEHADVQTAGQNECRAKPDLTKMKVAVTATLMLLVTQCIADQVCQSPQSESVFYLTSSLSDFYVANDFEQGRILLVFSNNSEGDHWTYLDLNNQITYYNVPEKGCKFEHYLDEENELFQQCLPDDAKLERSGDVDFYAMEREGFTWLVGMQPVPDTNYYFRHFSRFFYDGVVAEENTYGIVYKYSVGLSDPTVFDKDLSACVEGPLGS</sequence>